<dbReference type="Gene3D" id="1.10.1740.10">
    <property type="match status" value="1"/>
</dbReference>
<dbReference type="InterPro" id="IPR007627">
    <property type="entry name" value="RNA_pol_sigma70_r2"/>
</dbReference>
<dbReference type="InterPro" id="IPR014284">
    <property type="entry name" value="RNA_pol_sigma-70_dom"/>
</dbReference>
<dbReference type="Pfam" id="PF08281">
    <property type="entry name" value="Sigma70_r4_2"/>
    <property type="match status" value="1"/>
</dbReference>
<dbReference type="SUPFAM" id="SSF88659">
    <property type="entry name" value="Sigma3 and sigma4 domains of RNA polymerase sigma factors"/>
    <property type="match status" value="1"/>
</dbReference>
<evidence type="ECO:0000256" key="2">
    <source>
        <dbReference type="ARBA" id="ARBA00023015"/>
    </source>
</evidence>
<keyword evidence="5" id="KW-0804">Transcription</keyword>
<dbReference type="InterPro" id="IPR013249">
    <property type="entry name" value="RNA_pol_sigma70_r4_t2"/>
</dbReference>
<dbReference type="SUPFAM" id="SSF88946">
    <property type="entry name" value="Sigma2 domain of RNA polymerase sigma factors"/>
    <property type="match status" value="1"/>
</dbReference>
<dbReference type="NCBIfam" id="TIGR02937">
    <property type="entry name" value="sigma70-ECF"/>
    <property type="match status" value="1"/>
</dbReference>
<gene>
    <name evidence="8" type="ORF">CF394_04935</name>
</gene>
<evidence type="ECO:0000313" key="8">
    <source>
        <dbReference type="EMBL" id="OZS78633.1"/>
    </source>
</evidence>
<dbReference type="InterPro" id="IPR013325">
    <property type="entry name" value="RNA_pol_sigma_r2"/>
</dbReference>
<reference evidence="8 9" key="1">
    <citation type="submission" date="2017-07" db="EMBL/GenBank/DDBJ databases">
        <title>Tetzosporium hominis gen.nov. sp.nov.</title>
        <authorList>
            <person name="Tetz G."/>
            <person name="Tetz V."/>
        </authorList>
    </citation>
    <scope>NUCLEOTIDE SEQUENCE [LARGE SCALE GENOMIC DNA]</scope>
    <source>
        <strain evidence="8 9">VT-49</strain>
    </source>
</reference>
<dbReference type="Gene3D" id="1.10.10.10">
    <property type="entry name" value="Winged helix-like DNA-binding domain superfamily/Winged helix DNA-binding domain"/>
    <property type="match status" value="1"/>
</dbReference>
<dbReference type="Pfam" id="PF04542">
    <property type="entry name" value="Sigma70_r2"/>
    <property type="match status" value="1"/>
</dbReference>
<evidence type="ECO:0000256" key="1">
    <source>
        <dbReference type="ARBA" id="ARBA00010641"/>
    </source>
</evidence>
<proteinExistence type="inferred from homology"/>
<accession>A0A264W4W6</accession>
<dbReference type="AlphaFoldDB" id="A0A264W4W6"/>
<comment type="caution">
    <text evidence="8">The sequence shown here is derived from an EMBL/GenBank/DDBJ whole genome shotgun (WGS) entry which is preliminary data.</text>
</comment>
<keyword evidence="3" id="KW-0731">Sigma factor</keyword>
<dbReference type="PANTHER" id="PTHR43133">
    <property type="entry name" value="RNA POLYMERASE ECF-TYPE SIGMA FACTO"/>
    <property type="match status" value="1"/>
</dbReference>
<dbReference type="GO" id="GO:0006352">
    <property type="term" value="P:DNA-templated transcription initiation"/>
    <property type="evidence" value="ECO:0007669"/>
    <property type="project" value="InterPro"/>
</dbReference>
<keyword evidence="4" id="KW-0238">DNA-binding</keyword>
<keyword evidence="9" id="KW-1185">Reference proteome</keyword>
<feature type="domain" description="RNA polymerase sigma-70 region 2" evidence="6">
    <location>
        <begin position="22"/>
        <end position="89"/>
    </location>
</feature>
<evidence type="ECO:0000259" key="7">
    <source>
        <dbReference type="Pfam" id="PF08281"/>
    </source>
</evidence>
<dbReference type="InterPro" id="IPR013324">
    <property type="entry name" value="RNA_pol_sigma_r3/r4-like"/>
</dbReference>
<evidence type="ECO:0000313" key="9">
    <source>
        <dbReference type="Proteomes" id="UP000217065"/>
    </source>
</evidence>
<protein>
    <recommendedName>
        <fullName evidence="10">RNA polymerase subunit sigma-70</fullName>
    </recommendedName>
</protein>
<dbReference type="EMBL" id="NOKQ01000189">
    <property type="protein sequence ID" value="OZS78633.1"/>
    <property type="molecule type" value="Genomic_DNA"/>
</dbReference>
<dbReference type="GO" id="GO:0003677">
    <property type="term" value="F:DNA binding"/>
    <property type="evidence" value="ECO:0007669"/>
    <property type="project" value="UniProtKB-KW"/>
</dbReference>
<evidence type="ECO:0000256" key="3">
    <source>
        <dbReference type="ARBA" id="ARBA00023082"/>
    </source>
</evidence>
<evidence type="ECO:0000256" key="4">
    <source>
        <dbReference type="ARBA" id="ARBA00023125"/>
    </source>
</evidence>
<dbReference type="GO" id="GO:0016987">
    <property type="term" value="F:sigma factor activity"/>
    <property type="evidence" value="ECO:0007669"/>
    <property type="project" value="UniProtKB-KW"/>
</dbReference>
<dbReference type="OrthoDB" id="2678696at2"/>
<dbReference type="InterPro" id="IPR039425">
    <property type="entry name" value="RNA_pol_sigma-70-like"/>
</dbReference>
<organism evidence="8 9">
    <name type="scientific">Tetzosporium hominis</name>
    <dbReference type="NCBI Taxonomy" id="2020506"/>
    <lineage>
        <taxon>Bacteria</taxon>
        <taxon>Bacillati</taxon>
        <taxon>Bacillota</taxon>
        <taxon>Bacilli</taxon>
        <taxon>Bacillales</taxon>
        <taxon>Caryophanaceae</taxon>
        <taxon>Tetzosporium</taxon>
    </lineage>
</organism>
<keyword evidence="2" id="KW-0805">Transcription regulation</keyword>
<name>A0A264W4W6_9BACL</name>
<comment type="similarity">
    <text evidence="1">Belongs to the sigma-70 factor family. ECF subfamily.</text>
</comment>
<dbReference type="PANTHER" id="PTHR43133:SF8">
    <property type="entry name" value="RNA POLYMERASE SIGMA FACTOR HI_1459-RELATED"/>
    <property type="match status" value="1"/>
</dbReference>
<evidence type="ECO:0008006" key="10">
    <source>
        <dbReference type="Google" id="ProtNLM"/>
    </source>
</evidence>
<dbReference type="RefSeq" id="WP_094942131.1">
    <property type="nucleotide sequence ID" value="NZ_NOKQ01000189.1"/>
</dbReference>
<dbReference type="Proteomes" id="UP000217065">
    <property type="component" value="Unassembled WGS sequence"/>
</dbReference>
<evidence type="ECO:0000259" key="6">
    <source>
        <dbReference type="Pfam" id="PF04542"/>
    </source>
</evidence>
<dbReference type="InterPro" id="IPR036388">
    <property type="entry name" value="WH-like_DNA-bd_sf"/>
</dbReference>
<sequence length="171" mass="20047">MEQHIINQLKNQKEQGITLVLDQYGGLLKHIVTKYIGGHPQEIEECVADIVIAAWYHIDEFDPERNSLKNWLAVIAKFKAIDRLRKLQRAGQQDELSDQVPASASQTINWQEVLEQLSPQEQRIFKRYYFEGSSARELATEYEAKESWIHNKLSRSRKKLRTYFQQEEGSQ</sequence>
<evidence type="ECO:0000256" key="5">
    <source>
        <dbReference type="ARBA" id="ARBA00023163"/>
    </source>
</evidence>
<feature type="domain" description="RNA polymerase sigma factor 70 region 4 type 2" evidence="7">
    <location>
        <begin position="111"/>
        <end position="160"/>
    </location>
</feature>